<keyword evidence="2" id="KW-1185">Reference proteome</keyword>
<organism evidence="1 2">
    <name type="scientific">Haemaphysalis longicornis</name>
    <name type="common">Bush tick</name>
    <dbReference type="NCBI Taxonomy" id="44386"/>
    <lineage>
        <taxon>Eukaryota</taxon>
        <taxon>Metazoa</taxon>
        <taxon>Ecdysozoa</taxon>
        <taxon>Arthropoda</taxon>
        <taxon>Chelicerata</taxon>
        <taxon>Arachnida</taxon>
        <taxon>Acari</taxon>
        <taxon>Parasitiformes</taxon>
        <taxon>Ixodida</taxon>
        <taxon>Ixodoidea</taxon>
        <taxon>Ixodidae</taxon>
        <taxon>Haemaphysalinae</taxon>
        <taxon>Haemaphysalis</taxon>
    </lineage>
</organism>
<dbReference type="AlphaFoldDB" id="A0A9J6H2C4"/>
<protein>
    <submittedName>
        <fullName evidence="1">Uncharacterized protein</fullName>
    </submittedName>
</protein>
<dbReference type="EMBL" id="JABSTR010003388">
    <property type="protein sequence ID" value="KAH9384887.1"/>
    <property type="molecule type" value="Genomic_DNA"/>
</dbReference>
<accession>A0A9J6H2C4</accession>
<evidence type="ECO:0000313" key="1">
    <source>
        <dbReference type="EMBL" id="KAH9384887.1"/>
    </source>
</evidence>
<reference evidence="1 2" key="1">
    <citation type="journal article" date="2020" name="Cell">
        <title>Large-Scale Comparative Analyses of Tick Genomes Elucidate Their Genetic Diversity and Vector Capacities.</title>
        <authorList>
            <consortium name="Tick Genome and Microbiome Consortium (TIGMIC)"/>
            <person name="Jia N."/>
            <person name="Wang J."/>
            <person name="Shi W."/>
            <person name="Du L."/>
            <person name="Sun Y."/>
            <person name="Zhan W."/>
            <person name="Jiang J.F."/>
            <person name="Wang Q."/>
            <person name="Zhang B."/>
            <person name="Ji P."/>
            <person name="Bell-Sakyi L."/>
            <person name="Cui X.M."/>
            <person name="Yuan T.T."/>
            <person name="Jiang B.G."/>
            <person name="Yang W.F."/>
            <person name="Lam T.T."/>
            <person name="Chang Q.C."/>
            <person name="Ding S.J."/>
            <person name="Wang X.J."/>
            <person name="Zhu J.G."/>
            <person name="Ruan X.D."/>
            <person name="Zhao L."/>
            <person name="Wei J.T."/>
            <person name="Ye R.Z."/>
            <person name="Que T.C."/>
            <person name="Du C.H."/>
            <person name="Zhou Y.H."/>
            <person name="Cheng J.X."/>
            <person name="Dai P.F."/>
            <person name="Guo W.B."/>
            <person name="Han X.H."/>
            <person name="Huang E.J."/>
            <person name="Li L.F."/>
            <person name="Wei W."/>
            <person name="Gao Y.C."/>
            <person name="Liu J.Z."/>
            <person name="Shao H.Z."/>
            <person name="Wang X."/>
            <person name="Wang C.C."/>
            <person name="Yang T.C."/>
            <person name="Huo Q.B."/>
            <person name="Li W."/>
            <person name="Chen H.Y."/>
            <person name="Chen S.E."/>
            <person name="Zhou L.G."/>
            <person name="Ni X.B."/>
            <person name="Tian J.H."/>
            <person name="Sheng Y."/>
            <person name="Liu T."/>
            <person name="Pan Y.S."/>
            <person name="Xia L.Y."/>
            <person name="Li J."/>
            <person name="Zhao F."/>
            <person name="Cao W.C."/>
        </authorList>
    </citation>
    <scope>NUCLEOTIDE SEQUENCE [LARGE SCALE GENOMIC DNA]</scope>
    <source>
        <strain evidence="1">HaeL-2018</strain>
    </source>
</reference>
<sequence length="86" mass="9175">MRYLLSGREANLRVVELKSGVLDLGDSGAPHGAVITPALFNLAKVGLATKLSEIQGIRHTMCAADVTLRRPGVSEGYIKRSARGSR</sequence>
<comment type="caution">
    <text evidence="1">The sequence shown here is derived from an EMBL/GenBank/DDBJ whole genome shotgun (WGS) entry which is preliminary data.</text>
</comment>
<dbReference type="VEuPathDB" id="VectorBase:HLOH_047209"/>
<proteinExistence type="predicted"/>
<evidence type="ECO:0000313" key="2">
    <source>
        <dbReference type="Proteomes" id="UP000821853"/>
    </source>
</evidence>
<gene>
    <name evidence="1" type="ORF">HPB48_026920</name>
</gene>
<dbReference type="Proteomes" id="UP000821853">
    <property type="component" value="Unassembled WGS sequence"/>
</dbReference>
<name>A0A9J6H2C4_HAELO</name>